<feature type="domain" description="FAM234A/B beta-propeller" evidence="6">
    <location>
        <begin position="84"/>
        <end position="377"/>
    </location>
</feature>
<dbReference type="SUPFAM" id="SSF69318">
    <property type="entry name" value="Integrin alpha N-terminal domain"/>
    <property type="match status" value="1"/>
</dbReference>
<accession>A0A7L7L2Q4</accession>
<evidence type="ECO:0000256" key="3">
    <source>
        <dbReference type="ARBA" id="ARBA00022989"/>
    </source>
</evidence>
<dbReference type="InterPro" id="IPR055409">
    <property type="entry name" value="Beta-prop_FAM234A_B"/>
</dbReference>
<organism evidence="7 8">
    <name type="scientific">Adhaeribacter radiodurans</name>
    <dbReference type="NCBI Taxonomy" id="2745197"/>
    <lineage>
        <taxon>Bacteria</taxon>
        <taxon>Pseudomonadati</taxon>
        <taxon>Bacteroidota</taxon>
        <taxon>Cytophagia</taxon>
        <taxon>Cytophagales</taxon>
        <taxon>Hymenobacteraceae</taxon>
        <taxon>Adhaeribacter</taxon>
    </lineage>
</organism>
<dbReference type="Pfam" id="PF23727">
    <property type="entry name" value="Beta-prop_FAM234A_B"/>
    <property type="match status" value="1"/>
</dbReference>
<dbReference type="Gene3D" id="2.130.10.10">
    <property type="entry name" value="YVTN repeat-like/Quinoprotein amine dehydrogenase"/>
    <property type="match status" value="1"/>
</dbReference>
<evidence type="ECO:0000313" key="7">
    <source>
        <dbReference type="EMBL" id="QMU27040.1"/>
    </source>
</evidence>
<dbReference type="InterPro" id="IPR015943">
    <property type="entry name" value="WD40/YVTN_repeat-like_dom_sf"/>
</dbReference>
<dbReference type="InterPro" id="IPR011047">
    <property type="entry name" value="Quinoprotein_ADH-like_sf"/>
</dbReference>
<dbReference type="Proteomes" id="UP000514509">
    <property type="component" value="Chromosome"/>
</dbReference>
<dbReference type="InterPro" id="IPR045232">
    <property type="entry name" value="FAM234"/>
</dbReference>
<dbReference type="SUPFAM" id="SSF50998">
    <property type="entry name" value="Quinoprotein alcohol dehydrogenase-like"/>
    <property type="match status" value="1"/>
</dbReference>
<reference evidence="7 8" key="1">
    <citation type="submission" date="2020-08" db="EMBL/GenBank/DDBJ databases">
        <title>Adhaeribacter dokdonensis sp. nov., isolated from the rhizosphere of Elymus tsukushiensis, a plant native to the Dokdo Islands, Republic of Korea.</title>
        <authorList>
            <person name="Ghim S.Y."/>
        </authorList>
    </citation>
    <scope>NUCLEOTIDE SEQUENCE [LARGE SCALE GENOMIC DNA]</scope>
    <source>
        <strain evidence="7 8">KUDC8001</strain>
    </source>
</reference>
<evidence type="ECO:0000313" key="8">
    <source>
        <dbReference type="Proteomes" id="UP000514509"/>
    </source>
</evidence>
<evidence type="ECO:0000256" key="4">
    <source>
        <dbReference type="ARBA" id="ARBA00023136"/>
    </source>
</evidence>
<dbReference type="GO" id="GO:0016020">
    <property type="term" value="C:membrane"/>
    <property type="evidence" value="ECO:0007669"/>
    <property type="project" value="UniProtKB-SubCell"/>
</dbReference>
<gene>
    <name evidence="7" type="ORF">HUW48_02885</name>
</gene>
<keyword evidence="8" id="KW-1185">Reference proteome</keyword>
<comment type="subcellular location">
    <subcellularLocation>
        <location evidence="1">Membrane</location>
        <topology evidence="1">Single-pass membrane protein</topology>
    </subcellularLocation>
</comment>
<evidence type="ECO:0000256" key="2">
    <source>
        <dbReference type="ARBA" id="ARBA00022692"/>
    </source>
</evidence>
<evidence type="ECO:0000259" key="6">
    <source>
        <dbReference type="Pfam" id="PF23727"/>
    </source>
</evidence>
<dbReference type="InterPro" id="IPR028994">
    <property type="entry name" value="Integrin_alpha_N"/>
</dbReference>
<evidence type="ECO:0000256" key="1">
    <source>
        <dbReference type="ARBA" id="ARBA00004167"/>
    </source>
</evidence>
<keyword evidence="4" id="KW-0472">Membrane</keyword>
<dbReference type="AlphaFoldDB" id="A0A7L7L2Q4"/>
<keyword evidence="3" id="KW-1133">Transmembrane helix</keyword>
<sequence>MHLLFHKKIKKLNYSFLFFFGLAVLLTLENCAPKKKQSSIVWDKNLYTIGSQSSPRAEDLNKDGVLDIVIGGGKNEFQQSDQGILALNGKTGEVLWQQEAPDQVYGSATFYDISGDSVKDIFIGGRSPNLKALDGKTGKVIWKYDYQYEKDPILRYARFNFYNIALVPDQNKDGLPDLLALNGGNAQAKPNSEADRFPGVLMVIDAKTGLVLAADTMPDGKESYMSPLCFKQPDSPDYNIVFGTGGETIPGSLYITKLSDLMEKKLNRSKVLATEKGHGFIAPPVLADITQDGNYDIVGISHGSTVFAIDGKNQKQLWKQNIPGTESSNSFAVGYFTDDDIPDFFTFVSKGAWPANTGTMQMLIDGKDGHIAYQNSLGCSGFSSPVVYDLNNDGQDEAIISINEYDCTRDLTNQSSFPIENKLLAINFKDKSINTIDQTSGFKNIFSTPWIGDLDNDGFLDIVHCQYFSHSDILSFLGMRVKRIDTPIKIKEKPLWGAYMGSNGNGLFSTAR</sequence>
<protein>
    <submittedName>
        <fullName evidence="7">PQQ-binding-like beta-propeller repeat protein</fullName>
    </submittedName>
</protein>
<evidence type="ECO:0000256" key="5">
    <source>
        <dbReference type="ARBA" id="ARBA00025791"/>
    </source>
</evidence>
<dbReference type="RefSeq" id="WP_182414242.1">
    <property type="nucleotide sequence ID" value="NZ_CP055153.1"/>
</dbReference>
<dbReference type="KEGG" id="add:HUW48_02885"/>
<keyword evidence="2" id="KW-0812">Transmembrane</keyword>
<dbReference type="PANTHER" id="PTHR21419:SF30">
    <property type="entry name" value="IG-LIKE DOMAIN-CONTAINING PROTEIN"/>
    <property type="match status" value="1"/>
</dbReference>
<proteinExistence type="inferred from homology"/>
<dbReference type="EMBL" id="CP055153">
    <property type="protein sequence ID" value="QMU27040.1"/>
    <property type="molecule type" value="Genomic_DNA"/>
</dbReference>
<name>A0A7L7L2Q4_9BACT</name>
<dbReference type="PANTHER" id="PTHR21419">
    <property type="match status" value="1"/>
</dbReference>
<comment type="similarity">
    <text evidence="5">Belongs to the FAM234 family.</text>
</comment>